<dbReference type="SUPFAM" id="SSF53335">
    <property type="entry name" value="S-adenosyl-L-methionine-dependent methyltransferases"/>
    <property type="match status" value="1"/>
</dbReference>
<dbReference type="InterPro" id="IPR029063">
    <property type="entry name" value="SAM-dependent_MTases_sf"/>
</dbReference>
<comment type="caution">
    <text evidence="4">The sequence shown here is derived from an EMBL/GenBank/DDBJ whole genome shotgun (WGS) entry which is preliminary data.</text>
</comment>
<name>A0ABQ3ZXH8_9ACTN</name>
<evidence type="ECO:0000256" key="2">
    <source>
        <dbReference type="ARBA" id="ARBA00022679"/>
    </source>
</evidence>
<dbReference type="PANTHER" id="PTHR43861">
    <property type="entry name" value="TRANS-ACONITATE 2-METHYLTRANSFERASE-RELATED"/>
    <property type="match status" value="1"/>
</dbReference>
<dbReference type="CDD" id="cd02440">
    <property type="entry name" value="AdoMet_MTases"/>
    <property type="match status" value="1"/>
</dbReference>
<sequence length="222" mass="23564">MWPTMDGDEWLADTRASYDTVAESYAELVGRALEGQPFLRAALGLFAGQVGSAGGGAVADVGCGPGHVTAYLRGLGVEAFGVDLSPGMVEVARRENPGVRFEVGSMTELALGDGSVAGVVAFWSLIHVPDEGVPGVFRQFRRVVRDGGPIMVGFHVGDGSRVKTQGYGGHPMKVHVHRRRPERVAAWMRDAGFTVHAEMRMGLDQGLPGAIVFGYAGRELLS</sequence>
<accession>A0ABQ3ZXH8</accession>
<reference evidence="4 5" key="1">
    <citation type="submission" date="2021-01" db="EMBL/GenBank/DDBJ databases">
        <title>Whole genome shotgun sequence of Actinoplanes humidus NBRC 14915.</title>
        <authorList>
            <person name="Komaki H."/>
            <person name="Tamura T."/>
        </authorList>
    </citation>
    <scope>NUCLEOTIDE SEQUENCE [LARGE SCALE GENOMIC DNA]</scope>
    <source>
        <strain evidence="4 5">NBRC 14915</strain>
    </source>
</reference>
<dbReference type="GO" id="GO:0032259">
    <property type="term" value="P:methylation"/>
    <property type="evidence" value="ECO:0007669"/>
    <property type="project" value="UniProtKB-KW"/>
</dbReference>
<dbReference type="Gene3D" id="3.40.50.150">
    <property type="entry name" value="Vaccinia Virus protein VP39"/>
    <property type="match status" value="1"/>
</dbReference>
<evidence type="ECO:0000313" key="5">
    <source>
        <dbReference type="Proteomes" id="UP000603200"/>
    </source>
</evidence>
<dbReference type="GO" id="GO:0008168">
    <property type="term" value="F:methyltransferase activity"/>
    <property type="evidence" value="ECO:0007669"/>
    <property type="project" value="UniProtKB-KW"/>
</dbReference>
<keyword evidence="5" id="KW-1185">Reference proteome</keyword>
<dbReference type="Proteomes" id="UP000603200">
    <property type="component" value="Unassembled WGS sequence"/>
</dbReference>
<dbReference type="InterPro" id="IPR041698">
    <property type="entry name" value="Methyltransf_25"/>
</dbReference>
<evidence type="ECO:0000259" key="3">
    <source>
        <dbReference type="Pfam" id="PF13649"/>
    </source>
</evidence>
<gene>
    <name evidence="4" type="ORF">Ahu01nite_064280</name>
</gene>
<evidence type="ECO:0000256" key="1">
    <source>
        <dbReference type="ARBA" id="ARBA00022603"/>
    </source>
</evidence>
<keyword evidence="1 4" id="KW-0489">Methyltransferase</keyword>
<organism evidence="4 5">
    <name type="scientific">Winogradskya humida</name>
    <dbReference type="NCBI Taxonomy" id="113566"/>
    <lineage>
        <taxon>Bacteria</taxon>
        <taxon>Bacillati</taxon>
        <taxon>Actinomycetota</taxon>
        <taxon>Actinomycetes</taxon>
        <taxon>Micromonosporales</taxon>
        <taxon>Micromonosporaceae</taxon>
        <taxon>Winogradskya</taxon>
    </lineage>
</organism>
<dbReference type="EMBL" id="BOMN01000089">
    <property type="protein sequence ID" value="GIE23326.1"/>
    <property type="molecule type" value="Genomic_DNA"/>
</dbReference>
<dbReference type="Pfam" id="PF13649">
    <property type="entry name" value="Methyltransf_25"/>
    <property type="match status" value="1"/>
</dbReference>
<feature type="domain" description="Methyltransferase" evidence="3">
    <location>
        <begin position="58"/>
        <end position="148"/>
    </location>
</feature>
<dbReference type="PANTHER" id="PTHR43861:SF1">
    <property type="entry name" value="TRANS-ACONITATE 2-METHYLTRANSFERASE"/>
    <property type="match status" value="1"/>
</dbReference>
<proteinExistence type="predicted"/>
<protein>
    <submittedName>
        <fullName evidence="4">Methyltransferase</fullName>
    </submittedName>
</protein>
<evidence type="ECO:0000313" key="4">
    <source>
        <dbReference type="EMBL" id="GIE23326.1"/>
    </source>
</evidence>
<keyword evidence="2" id="KW-0808">Transferase</keyword>